<gene>
    <name evidence="15" type="ORF">FXV77_08475</name>
</gene>
<evidence type="ECO:0000256" key="12">
    <source>
        <dbReference type="ARBA" id="ARBA00023157"/>
    </source>
</evidence>
<comment type="subcellular location">
    <subcellularLocation>
        <location evidence="2">Endoplasmic reticulum membrane</location>
        <topology evidence="2">Single-pass type II membrane protein</topology>
    </subcellularLocation>
    <subcellularLocation>
        <location evidence="1">Golgi apparatus membrane</location>
        <topology evidence="1">Single-pass type II membrane protein</topology>
    </subcellularLocation>
</comment>
<keyword evidence="9" id="KW-1133">Transmembrane helix</keyword>
<keyword evidence="4 15" id="KW-0808">Transferase</keyword>
<evidence type="ECO:0000256" key="10">
    <source>
        <dbReference type="ARBA" id="ARBA00023034"/>
    </source>
</evidence>
<evidence type="ECO:0000256" key="9">
    <source>
        <dbReference type="ARBA" id="ARBA00022989"/>
    </source>
</evidence>
<dbReference type="Proteomes" id="UP000322362">
    <property type="component" value="Unassembled WGS sequence"/>
</dbReference>
<keyword evidence="5" id="KW-0812">Transmembrane</keyword>
<dbReference type="EMBL" id="VTAV01000004">
    <property type="protein sequence ID" value="TYR36530.1"/>
    <property type="molecule type" value="Genomic_DNA"/>
</dbReference>
<dbReference type="GO" id="GO:0050650">
    <property type="term" value="P:chondroitin sulfate proteoglycan biosynthetic process"/>
    <property type="evidence" value="ECO:0007669"/>
    <property type="project" value="TreeGrafter"/>
</dbReference>
<evidence type="ECO:0000256" key="2">
    <source>
        <dbReference type="ARBA" id="ARBA00004648"/>
    </source>
</evidence>
<evidence type="ECO:0000256" key="11">
    <source>
        <dbReference type="ARBA" id="ARBA00023136"/>
    </source>
</evidence>
<organism evidence="15 16">
    <name type="scientific">Sphingobacterium phlebotomi</name>
    <dbReference type="NCBI Taxonomy" id="2605433"/>
    <lineage>
        <taxon>Bacteria</taxon>
        <taxon>Pseudomonadati</taxon>
        <taxon>Bacteroidota</taxon>
        <taxon>Sphingobacteriia</taxon>
        <taxon>Sphingobacteriales</taxon>
        <taxon>Sphingobacteriaceae</taxon>
        <taxon>Sphingobacterium</taxon>
    </lineage>
</organism>
<evidence type="ECO:0000256" key="8">
    <source>
        <dbReference type="ARBA" id="ARBA00022968"/>
    </source>
</evidence>
<keyword evidence="13" id="KW-0325">Glycoprotein</keyword>
<evidence type="ECO:0000256" key="6">
    <source>
        <dbReference type="ARBA" id="ARBA00022723"/>
    </source>
</evidence>
<accession>A0A5D4HCJ3</accession>
<name>A0A5D4HCJ3_9SPHI</name>
<evidence type="ECO:0000256" key="4">
    <source>
        <dbReference type="ARBA" id="ARBA00022679"/>
    </source>
</evidence>
<evidence type="ECO:0000256" key="14">
    <source>
        <dbReference type="ARBA" id="ARBA00042865"/>
    </source>
</evidence>
<evidence type="ECO:0000256" key="5">
    <source>
        <dbReference type="ARBA" id="ARBA00022692"/>
    </source>
</evidence>
<keyword evidence="3 15" id="KW-0328">Glycosyltransferase</keyword>
<keyword evidence="11" id="KW-0472">Membrane</keyword>
<comment type="caution">
    <text evidence="15">The sequence shown here is derived from an EMBL/GenBank/DDBJ whole genome shotgun (WGS) entry which is preliminary data.</text>
</comment>
<dbReference type="PANTHER" id="PTHR46025:SF3">
    <property type="entry name" value="XYLOSYLTRANSFERASE OXT"/>
    <property type="match status" value="1"/>
</dbReference>
<keyword evidence="12" id="KW-1015">Disulfide bond</keyword>
<keyword evidence="7" id="KW-0256">Endoplasmic reticulum</keyword>
<evidence type="ECO:0000313" key="15">
    <source>
        <dbReference type="EMBL" id="TYR36530.1"/>
    </source>
</evidence>
<evidence type="ECO:0000256" key="7">
    <source>
        <dbReference type="ARBA" id="ARBA00022824"/>
    </source>
</evidence>
<proteinExistence type="predicted"/>
<evidence type="ECO:0000256" key="1">
    <source>
        <dbReference type="ARBA" id="ARBA00004323"/>
    </source>
</evidence>
<evidence type="ECO:0000313" key="16">
    <source>
        <dbReference type="Proteomes" id="UP000322362"/>
    </source>
</evidence>
<keyword evidence="6" id="KW-0479">Metal-binding</keyword>
<dbReference type="Pfam" id="PF02485">
    <property type="entry name" value="Branch"/>
    <property type="match status" value="1"/>
</dbReference>
<dbReference type="PANTHER" id="PTHR46025">
    <property type="entry name" value="XYLOSYLTRANSFERASE OXT"/>
    <property type="match status" value="1"/>
</dbReference>
<dbReference type="GO" id="GO:0016020">
    <property type="term" value="C:membrane"/>
    <property type="evidence" value="ECO:0007669"/>
    <property type="project" value="InterPro"/>
</dbReference>
<dbReference type="AlphaFoldDB" id="A0A5D4HCJ3"/>
<dbReference type="GO" id="GO:0030158">
    <property type="term" value="F:protein xylosyltransferase activity"/>
    <property type="evidence" value="ECO:0007669"/>
    <property type="project" value="InterPro"/>
</dbReference>
<evidence type="ECO:0000256" key="3">
    <source>
        <dbReference type="ARBA" id="ARBA00022676"/>
    </source>
</evidence>
<dbReference type="RefSeq" id="WP_148918787.1">
    <property type="nucleotide sequence ID" value="NZ_VTAV01000004.1"/>
</dbReference>
<dbReference type="InterPro" id="IPR003406">
    <property type="entry name" value="Glyco_trans_14"/>
</dbReference>
<keyword evidence="8" id="KW-0735">Signal-anchor</keyword>
<keyword evidence="10" id="KW-0333">Golgi apparatus</keyword>
<evidence type="ECO:0000256" key="13">
    <source>
        <dbReference type="ARBA" id="ARBA00023180"/>
    </source>
</evidence>
<dbReference type="GO" id="GO:0046872">
    <property type="term" value="F:metal ion binding"/>
    <property type="evidence" value="ECO:0007669"/>
    <property type="project" value="UniProtKB-KW"/>
</dbReference>
<reference evidence="15 16" key="1">
    <citation type="submission" date="2019-08" db="EMBL/GenBank/DDBJ databases">
        <title>Phlebobacter frassis gen. nov. sp. nov., a new member of family Sphingobacteriaceae isolated from sand fly rearing media.</title>
        <authorList>
            <person name="Kakumanu M.L."/>
            <person name="Marayati B.F."/>
            <person name="Wada-Katsumata A."/>
            <person name="Wasserberg G."/>
            <person name="Schal C."/>
            <person name="Apperson C.S."/>
            <person name="Ponnusamy L."/>
        </authorList>
    </citation>
    <scope>NUCLEOTIDE SEQUENCE [LARGE SCALE GENOMIC DNA]</scope>
    <source>
        <strain evidence="15 16">SSI9</strain>
    </source>
</reference>
<dbReference type="GO" id="GO:0015012">
    <property type="term" value="P:heparan sulfate proteoglycan biosynthetic process"/>
    <property type="evidence" value="ECO:0007669"/>
    <property type="project" value="TreeGrafter"/>
</dbReference>
<dbReference type="InterPro" id="IPR043538">
    <property type="entry name" value="XYLT"/>
</dbReference>
<protein>
    <recommendedName>
        <fullName evidence="14">Peptide O-xylosyltransferase</fullName>
    </recommendedName>
</protein>
<sequence length="285" mass="33485">MKHAYLIIVHNEFEVLQQLLYALDDVRNDIYIHFDKKLKNIPVLTCIYAQLHIIQDRVDVRWGHVSQIKAEYALFTEAHRCFPEYAYFHVVSGVHLPLFSQDYIHDFFRPKKGKQLIPKMAASSFQSDLKMNRYNLFMPYFAHTNKFISRIAQIGWRLAQSIQQHLHIRRYSRSDYQYGSNWVSLTPDAVAYLLSIHKQVLKRYKYTLCGDEFFVPTELSTSGLDFRIEYNDYLLKHAIGSANAKVYRMAEYEELAQSGCLFARKFSAVDMELVNKIVELNSMKG</sequence>
<keyword evidence="16" id="KW-1185">Reference proteome</keyword>